<comment type="caution">
    <text evidence="3">The sequence shown here is derived from an EMBL/GenBank/DDBJ whole genome shotgun (WGS) entry which is preliminary data.</text>
</comment>
<gene>
    <name evidence="3" type="ORF">DMH04_53740</name>
</gene>
<accession>A0A428Y2H8</accession>
<dbReference type="EMBL" id="QHKI01000113">
    <property type="protein sequence ID" value="RSM61728.1"/>
    <property type="molecule type" value="Genomic_DNA"/>
</dbReference>
<sequence>MSAVVLWFREDDVVARAGAEVVAQAAEFADAVSVMVSAGEIVSNVGYDDDFDVRVTGANGRLVGECSCGKRPEEFCVHCVAAVLMALDVASPPDPEELMRRVEAVGSRRKLSGANYEPWATAAFHVINDLDISSEYHPALVRPAYQRLMWQVAHTSVYFDSHEAYDTLLDVGERIVEGLARACENEPADPRELGRWTADLLVSLPDVQTPIHVHEFYETLDDATRSAYGERLAELQRALPVISADYDEPMSQAERRERIRRLREEYTLSCEPSTDELVAFYAEDVTDPMRDVSIAKALQSAGRLAEVIDRLECADPQPPGGDAVLAKLYSATGRHQEAARLWLTAFLRYPSRYSYNGLLAAAAPIDAVEYAKLRAFEHVAGLGDAHKIVWLLVELDELERAWTAAWKSSLSADVVARLAEILAERRGPDAVPLLAHGARTAIDQRSDYPLAARLLVTLRQLHQRIGQNFTPGFAHFTASYDHREELMRALRRAGL</sequence>
<dbReference type="AlphaFoldDB" id="A0A428Y2H8"/>
<keyword evidence="1" id="KW-0862">Zinc</keyword>
<reference evidence="3 4" key="1">
    <citation type="submission" date="2018-05" db="EMBL/GenBank/DDBJ databases">
        <title>Evolution of GPA BGCs.</title>
        <authorList>
            <person name="Waglechner N."/>
            <person name="Wright G.D."/>
        </authorList>
    </citation>
    <scope>NUCLEOTIDE SEQUENCE [LARGE SCALE GENOMIC DNA]</scope>
    <source>
        <strain evidence="3 4">A82846</strain>
    </source>
</reference>
<evidence type="ECO:0000313" key="3">
    <source>
        <dbReference type="EMBL" id="RSM61728.1"/>
    </source>
</evidence>
<name>A0A428Y2H8_KIBAR</name>
<protein>
    <recommendedName>
        <fullName evidence="2">SWIM-type domain-containing protein</fullName>
    </recommendedName>
</protein>
<evidence type="ECO:0000313" key="4">
    <source>
        <dbReference type="Proteomes" id="UP000287547"/>
    </source>
</evidence>
<evidence type="ECO:0000256" key="1">
    <source>
        <dbReference type="PROSITE-ProRule" id="PRU00325"/>
    </source>
</evidence>
<feature type="domain" description="SWIM-type" evidence="2">
    <location>
        <begin position="51"/>
        <end position="87"/>
    </location>
</feature>
<keyword evidence="1" id="KW-0479">Metal-binding</keyword>
<proteinExistence type="predicted"/>
<organism evidence="3 4">
    <name type="scientific">Kibdelosporangium aridum</name>
    <dbReference type="NCBI Taxonomy" id="2030"/>
    <lineage>
        <taxon>Bacteria</taxon>
        <taxon>Bacillati</taxon>
        <taxon>Actinomycetota</taxon>
        <taxon>Actinomycetes</taxon>
        <taxon>Pseudonocardiales</taxon>
        <taxon>Pseudonocardiaceae</taxon>
        <taxon>Kibdelosporangium</taxon>
    </lineage>
</organism>
<keyword evidence="1" id="KW-0863">Zinc-finger</keyword>
<dbReference type="InterPro" id="IPR007527">
    <property type="entry name" value="Znf_SWIM"/>
</dbReference>
<dbReference type="GO" id="GO:0008270">
    <property type="term" value="F:zinc ion binding"/>
    <property type="evidence" value="ECO:0007669"/>
    <property type="project" value="UniProtKB-KW"/>
</dbReference>
<dbReference type="Proteomes" id="UP000287547">
    <property type="component" value="Unassembled WGS sequence"/>
</dbReference>
<evidence type="ECO:0000259" key="2">
    <source>
        <dbReference type="PROSITE" id="PS50966"/>
    </source>
</evidence>
<dbReference type="PROSITE" id="PS50966">
    <property type="entry name" value="ZF_SWIM"/>
    <property type="match status" value="1"/>
</dbReference>